<reference evidence="2" key="1">
    <citation type="submission" date="2021-01" db="EMBL/GenBank/DDBJ databases">
        <authorList>
            <consortium name="Genoscope - CEA"/>
            <person name="William W."/>
        </authorList>
    </citation>
    <scope>NUCLEOTIDE SEQUENCE</scope>
</reference>
<feature type="region of interest" description="Disordered" evidence="1">
    <location>
        <begin position="103"/>
        <end position="127"/>
    </location>
</feature>
<evidence type="ECO:0000256" key="1">
    <source>
        <dbReference type="SAM" id="MobiDB-lite"/>
    </source>
</evidence>
<protein>
    <submittedName>
        <fullName evidence="2">Uncharacterized protein</fullName>
    </submittedName>
</protein>
<dbReference type="AlphaFoldDB" id="A0A8S1LSV0"/>
<keyword evidence="3" id="KW-1185">Reference proteome</keyword>
<gene>
    <name evidence="2" type="ORF">PPRIM_AZ9-3.1.T0470009</name>
</gene>
<evidence type="ECO:0000313" key="3">
    <source>
        <dbReference type="Proteomes" id="UP000688137"/>
    </source>
</evidence>
<sequence>MLRSKENKEAEIYDCLSRDDSFIINDMENLGPWHKYGGSIHQELQRISSLQLCKSVSEHHTDKIINSTRQIAQMQSGRRLSQETIKQTQFPLDEKIMKSTSIHNESKSRTQLMKQLRSPKPKDSSLITTKQEETQTINIKAEKTNVGFFVQCYPNRNKFERSKLSNFQSSKEYFEKIALKMMYGLNRDQNIETIQIGNSNQQFIKQQEQQERTSQSRVGPQTVGRNYFYKKELKFHSNNTSQINLNKTINNSINSILNQQQNIAKQRIPFNKLINKKTVISFASQNQLLEKQYQQSQKQNKKIQRMVSS</sequence>
<feature type="compositionally biased region" description="Polar residues" evidence="1">
    <location>
        <begin position="103"/>
        <end position="113"/>
    </location>
</feature>
<accession>A0A8S1LSV0</accession>
<comment type="caution">
    <text evidence="2">The sequence shown here is derived from an EMBL/GenBank/DDBJ whole genome shotgun (WGS) entry which is preliminary data.</text>
</comment>
<proteinExistence type="predicted"/>
<name>A0A8S1LSV0_PARPR</name>
<dbReference type="OMA" id="CKSVSEH"/>
<evidence type="ECO:0000313" key="2">
    <source>
        <dbReference type="EMBL" id="CAD8071170.1"/>
    </source>
</evidence>
<dbReference type="EMBL" id="CAJJDM010000047">
    <property type="protein sequence ID" value="CAD8071170.1"/>
    <property type="molecule type" value="Genomic_DNA"/>
</dbReference>
<organism evidence="2 3">
    <name type="scientific">Paramecium primaurelia</name>
    <dbReference type="NCBI Taxonomy" id="5886"/>
    <lineage>
        <taxon>Eukaryota</taxon>
        <taxon>Sar</taxon>
        <taxon>Alveolata</taxon>
        <taxon>Ciliophora</taxon>
        <taxon>Intramacronucleata</taxon>
        <taxon>Oligohymenophorea</taxon>
        <taxon>Peniculida</taxon>
        <taxon>Parameciidae</taxon>
        <taxon>Paramecium</taxon>
    </lineage>
</organism>
<dbReference type="Proteomes" id="UP000688137">
    <property type="component" value="Unassembled WGS sequence"/>
</dbReference>